<keyword evidence="8" id="KW-0698">rRNA processing</keyword>
<comment type="catalytic activity">
    <reaction evidence="7 8">
        <text>guanosine(966) in 16S rRNA + S-adenosyl-L-methionine = N(2)-methylguanosine(966) in 16S rRNA + S-adenosyl-L-homocysteine + H(+)</text>
        <dbReference type="Rhea" id="RHEA:23548"/>
        <dbReference type="Rhea" id="RHEA-COMP:10211"/>
        <dbReference type="Rhea" id="RHEA-COMP:10212"/>
        <dbReference type="ChEBI" id="CHEBI:15378"/>
        <dbReference type="ChEBI" id="CHEBI:57856"/>
        <dbReference type="ChEBI" id="CHEBI:59789"/>
        <dbReference type="ChEBI" id="CHEBI:74269"/>
        <dbReference type="ChEBI" id="CHEBI:74481"/>
        <dbReference type="EC" id="2.1.1.171"/>
    </reaction>
</comment>
<comment type="similarity">
    <text evidence="2 8">Belongs to the methyltransferase superfamily. RsmD family.</text>
</comment>
<protein>
    <recommendedName>
        <fullName evidence="4 8">Ribosomal RNA small subunit methyltransferase D</fullName>
        <ecNumber evidence="3 8">2.1.1.171</ecNumber>
    </recommendedName>
</protein>
<dbReference type="GO" id="GO:0008168">
    <property type="term" value="F:methyltransferase activity"/>
    <property type="evidence" value="ECO:0007669"/>
    <property type="project" value="UniProtKB-KW"/>
</dbReference>
<organism evidence="9 10">
    <name type="scientific">Candidatus Coxiella mudrowiae</name>
    <dbReference type="NCBI Taxonomy" id="2054173"/>
    <lineage>
        <taxon>Bacteria</taxon>
        <taxon>Pseudomonadati</taxon>
        <taxon>Pseudomonadota</taxon>
        <taxon>Gammaproteobacteria</taxon>
        <taxon>Legionellales</taxon>
        <taxon>Coxiellaceae</taxon>
        <taxon>Coxiella</taxon>
    </lineage>
</organism>
<gene>
    <name evidence="9" type="ORF">CleRT_00090</name>
</gene>
<evidence type="ECO:0000256" key="3">
    <source>
        <dbReference type="ARBA" id="ARBA00012141"/>
    </source>
</evidence>
<reference evidence="9 10" key="1">
    <citation type="journal article" date="2015" name="Genome Biol. Evol.">
        <title>Distinctive Genome Reduction Rates Revealed by Genomic Analyses of Two Coxiella-Like Endosymbionts in Ticks.</title>
        <authorList>
            <person name="Gottlieb Y."/>
            <person name="Lalzar I."/>
            <person name="Klasson L."/>
        </authorList>
    </citation>
    <scope>NUCLEOTIDE SEQUENCE [LARGE SCALE GENOMIC DNA]</scope>
    <source>
        <strain evidence="9 10">CRt</strain>
    </source>
</reference>
<dbReference type="Pfam" id="PF03602">
    <property type="entry name" value="Cons_hypoth95"/>
    <property type="match status" value="1"/>
</dbReference>
<dbReference type="PANTHER" id="PTHR43542">
    <property type="entry name" value="METHYLTRANSFERASE"/>
    <property type="match status" value="1"/>
</dbReference>
<keyword evidence="5 8" id="KW-0489">Methyltransferase</keyword>
<evidence type="ECO:0000256" key="4">
    <source>
        <dbReference type="ARBA" id="ARBA00013682"/>
    </source>
</evidence>
<keyword evidence="8" id="KW-0949">S-adenosyl-L-methionine</keyword>
<dbReference type="PROSITE" id="PS00092">
    <property type="entry name" value="N6_MTASE"/>
    <property type="match status" value="1"/>
</dbReference>
<keyword evidence="10" id="KW-1185">Reference proteome</keyword>
<dbReference type="InterPro" id="IPR004398">
    <property type="entry name" value="RNA_MeTrfase_RsmD"/>
</dbReference>
<proteinExistence type="inferred from homology"/>
<accession>A0ABN4HP42</accession>
<evidence type="ECO:0000313" key="9">
    <source>
        <dbReference type="EMBL" id="AKQ33134.1"/>
    </source>
</evidence>
<evidence type="ECO:0000256" key="6">
    <source>
        <dbReference type="ARBA" id="ARBA00022679"/>
    </source>
</evidence>
<evidence type="ECO:0000256" key="5">
    <source>
        <dbReference type="ARBA" id="ARBA00022603"/>
    </source>
</evidence>
<dbReference type="CDD" id="cd02440">
    <property type="entry name" value="AdoMet_MTases"/>
    <property type="match status" value="1"/>
</dbReference>
<comment type="function">
    <text evidence="1 8">Specifically methylates the guanine in position 966 of 16S rRNA in the assembled 30S particle.</text>
</comment>
<dbReference type="Proteomes" id="UP000063965">
    <property type="component" value="Chromosome"/>
</dbReference>
<name>A0ABN4HP42_9COXI</name>
<keyword evidence="6 8" id="KW-0808">Transferase</keyword>
<dbReference type="RefSeq" id="WP_048874734.1">
    <property type="nucleotide sequence ID" value="NZ_CP011126.1"/>
</dbReference>
<evidence type="ECO:0000313" key="10">
    <source>
        <dbReference type="Proteomes" id="UP000063965"/>
    </source>
</evidence>
<dbReference type="PANTHER" id="PTHR43542:SF1">
    <property type="entry name" value="METHYLTRANSFERASE"/>
    <property type="match status" value="1"/>
</dbReference>
<evidence type="ECO:0000256" key="8">
    <source>
        <dbReference type="PIRNR" id="PIRNR004553"/>
    </source>
</evidence>
<evidence type="ECO:0000256" key="7">
    <source>
        <dbReference type="ARBA" id="ARBA00048326"/>
    </source>
</evidence>
<dbReference type="InterPro" id="IPR029063">
    <property type="entry name" value="SAM-dependent_MTases_sf"/>
</dbReference>
<dbReference type="EMBL" id="CP011126">
    <property type="protein sequence ID" value="AKQ33134.1"/>
    <property type="molecule type" value="Genomic_DNA"/>
</dbReference>
<evidence type="ECO:0000256" key="2">
    <source>
        <dbReference type="ARBA" id="ARBA00005269"/>
    </source>
</evidence>
<dbReference type="NCBIfam" id="TIGR00095">
    <property type="entry name" value="16S rRNA (guanine(966)-N(2))-methyltransferase RsmD"/>
    <property type="match status" value="1"/>
</dbReference>
<dbReference type="InterPro" id="IPR002052">
    <property type="entry name" value="DNA_methylase_N6_adenine_CS"/>
</dbReference>
<dbReference type="PIRSF" id="PIRSF004553">
    <property type="entry name" value="CHP00095"/>
    <property type="match status" value="1"/>
</dbReference>
<dbReference type="EC" id="2.1.1.171" evidence="3 8"/>
<evidence type="ECO:0000256" key="1">
    <source>
        <dbReference type="ARBA" id="ARBA00002649"/>
    </source>
</evidence>
<dbReference type="SUPFAM" id="SSF53335">
    <property type="entry name" value="S-adenosyl-L-methionine-dependent methyltransferases"/>
    <property type="match status" value="1"/>
</dbReference>
<dbReference type="GO" id="GO:0032259">
    <property type="term" value="P:methylation"/>
    <property type="evidence" value="ECO:0007669"/>
    <property type="project" value="UniProtKB-KW"/>
</dbReference>
<dbReference type="Gene3D" id="3.40.50.150">
    <property type="entry name" value="Vaccinia Virus protein VP39"/>
    <property type="match status" value="1"/>
</dbReference>
<sequence>MVQHLPRKLRIIGGKWRGRKIDFPSLPELRPTADRIRETLFNWLSPYIKDAYCLDLFAGSGALGFEALSRGCAHVTFLDRSKNVIETLQKNAEILNTTNTEFVCEEFTSEIPKLKNVPFNIVFLDPPFYQRLINQAALWLEKTKILAPQAYIYVEAEKNISFILPSNWEIYREKRTTSIFYSLFFRFKKGD</sequence>